<dbReference type="InterPro" id="IPR048362">
    <property type="entry name" value="PARG_helical"/>
</dbReference>
<comment type="caution">
    <text evidence="9">The sequence shown here is derived from an EMBL/GenBank/DDBJ whole genome shotgun (WGS) entry which is preliminary data.</text>
</comment>
<reference evidence="9" key="1">
    <citation type="submission" date="2021-01" db="EMBL/GenBank/DDBJ databases">
        <title>A chromosome-scale assembly of European eel, Anguilla anguilla.</title>
        <authorList>
            <person name="Henkel C."/>
            <person name="Jong-Raadsen S.A."/>
            <person name="Dufour S."/>
            <person name="Weltzien F.-A."/>
            <person name="Palstra A.P."/>
            <person name="Pelster B."/>
            <person name="Spaink H.P."/>
            <person name="Van Den Thillart G.E."/>
            <person name="Jansen H."/>
            <person name="Zahm M."/>
            <person name="Klopp C."/>
            <person name="Cedric C."/>
            <person name="Louis A."/>
            <person name="Berthelot C."/>
            <person name="Parey E."/>
            <person name="Roest Crollius H."/>
            <person name="Montfort J."/>
            <person name="Robinson-Rechavi M."/>
            <person name="Bucao C."/>
            <person name="Bouchez O."/>
            <person name="Gislard M."/>
            <person name="Lluch J."/>
            <person name="Milhes M."/>
            <person name="Lampietro C."/>
            <person name="Lopez Roques C."/>
            <person name="Donnadieu C."/>
            <person name="Braasch I."/>
            <person name="Desvignes T."/>
            <person name="Postlethwait J."/>
            <person name="Bobe J."/>
            <person name="Guiguen Y."/>
            <person name="Dirks R."/>
        </authorList>
    </citation>
    <scope>NUCLEOTIDE SEQUENCE</scope>
    <source>
        <strain evidence="9">Tag_6206</strain>
        <tissue evidence="9">Liver</tissue>
    </source>
</reference>
<feature type="active site" evidence="4">
    <location>
        <position position="623"/>
    </location>
</feature>
<dbReference type="GO" id="GO:0005634">
    <property type="term" value="C:nucleus"/>
    <property type="evidence" value="ECO:0007669"/>
    <property type="project" value="TreeGrafter"/>
</dbReference>
<comment type="similarity">
    <text evidence="1">Belongs to the poly(ADP-ribose) glycohydrolase family.</text>
</comment>
<dbReference type="GO" id="GO:0005737">
    <property type="term" value="C:cytoplasm"/>
    <property type="evidence" value="ECO:0007669"/>
    <property type="project" value="TreeGrafter"/>
</dbReference>
<dbReference type="Pfam" id="PF20811">
    <property type="entry name" value="PARG_cat_N"/>
    <property type="match status" value="1"/>
</dbReference>
<evidence type="ECO:0000256" key="3">
    <source>
        <dbReference type="ARBA" id="ARBA00022801"/>
    </source>
</evidence>
<feature type="region of interest" description="Disordered" evidence="6">
    <location>
        <begin position="193"/>
        <end position="342"/>
    </location>
</feature>
<dbReference type="PANTHER" id="PTHR12837">
    <property type="entry name" value="POLY ADP-RIBOSE GLYCOHYDROLASE"/>
    <property type="match status" value="1"/>
</dbReference>
<dbReference type="InterPro" id="IPR007724">
    <property type="entry name" value="Poly_GlycHdrlase"/>
</dbReference>
<accession>A0A9D3MUV2</accession>
<dbReference type="GO" id="GO:0009225">
    <property type="term" value="P:nucleotide-sugar metabolic process"/>
    <property type="evidence" value="ECO:0007669"/>
    <property type="project" value="TreeGrafter"/>
</dbReference>
<dbReference type="AlphaFoldDB" id="A0A9D3MUV2"/>
<feature type="binding site" evidence="5">
    <location>
        <position position="626"/>
    </location>
    <ligand>
        <name>substrate</name>
    </ligand>
</feature>
<dbReference type="PANTHER" id="PTHR12837:SF8">
    <property type="entry name" value="POLY(ADP-RIBOSE) GLYCOHYDROLASE"/>
    <property type="match status" value="1"/>
</dbReference>
<dbReference type="Pfam" id="PF05028">
    <property type="entry name" value="PARG_cat_C"/>
    <property type="match status" value="1"/>
</dbReference>
<feature type="domain" description="PARG helical" evidence="8">
    <location>
        <begin position="471"/>
        <end position="585"/>
    </location>
</feature>
<protein>
    <recommendedName>
        <fullName evidence="2">poly(ADP-ribose) glycohydrolase</fullName>
        <ecNumber evidence="2">3.2.1.143</ecNumber>
    </recommendedName>
</protein>
<feature type="compositionally biased region" description="Basic and acidic residues" evidence="6">
    <location>
        <begin position="260"/>
        <end position="273"/>
    </location>
</feature>
<evidence type="ECO:0000313" key="9">
    <source>
        <dbReference type="EMBL" id="KAG5855466.1"/>
    </source>
</evidence>
<name>A0A9D3MUV2_ANGAN</name>
<dbReference type="GO" id="GO:0004649">
    <property type="term" value="F:poly(ADP-ribose) glycohydrolase activity"/>
    <property type="evidence" value="ECO:0007669"/>
    <property type="project" value="UniProtKB-EC"/>
</dbReference>
<evidence type="ECO:0000256" key="5">
    <source>
        <dbReference type="PIRSR" id="PIRSR607724-2"/>
    </source>
</evidence>
<evidence type="ECO:0000313" key="10">
    <source>
        <dbReference type="Proteomes" id="UP001044222"/>
    </source>
</evidence>
<organism evidence="9 10">
    <name type="scientific">Anguilla anguilla</name>
    <name type="common">European freshwater eel</name>
    <name type="synonym">Muraena anguilla</name>
    <dbReference type="NCBI Taxonomy" id="7936"/>
    <lineage>
        <taxon>Eukaryota</taxon>
        <taxon>Metazoa</taxon>
        <taxon>Chordata</taxon>
        <taxon>Craniata</taxon>
        <taxon>Vertebrata</taxon>
        <taxon>Euteleostomi</taxon>
        <taxon>Actinopterygii</taxon>
        <taxon>Neopterygii</taxon>
        <taxon>Teleostei</taxon>
        <taxon>Anguilliformes</taxon>
        <taxon>Anguillidae</taxon>
        <taxon>Anguilla</taxon>
    </lineage>
</organism>
<keyword evidence="10" id="KW-1185">Reference proteome</keyword>
<dbReference type="InterPro" id="IPR046372">
    <property type="entry name" value="PARG_cat_C"/>
</dbReference>
<evidence type="ECO:0000256" key="2">
    <source>
        <dbReference type="ARBA" id="ARBA00012255"/>
    </source>
</evidence>
<evidence type="ECO:0000256" key="6">
    <source>
        <dbReference type="SAM" id="MobiDB-lite"/>
    </source>
</evidence>
<keyword evidence="3" id="KW-0378">Hydrolase</keyword>
<dbReference type="EMBL" id="JAFIRN010000002">
    <property type="protein sequence ID" value="KAG5855466.1"/>
    <property type="molecule type" value="Genomic_DNA"/>
</dbReference>
<feature type="binding site" evidence="5">
    <location>
        <position position="681"/>
    </location>
    <ligand>
        <name>substrate</name>
    </ligand>
</feature>
<evidence type="ECO:0000256" key="4">
    <source>
        <dbReference type="PIRSR" id="PIRSR607724-1"/>
    </source>
</evidence>
<gene>
    <name evidence="9" type="ORF">ANANG_G00049340</name>
</gene>
<evidence type="ECO:0000259" key="7">
    <source>
        <dbReference type="Pfam" id="PF05028"/>
    </source>
</evidence>
<dbReference type="Proteomes" id="UP001044222">
    <property type="component" value="Unassembled WGS sequence"/>
</dbReference>
<feature type="active site" evidence="4">
    <location>
        <position position="641"/>
    </location>
</feature>
<evidence type="ECO:0000256" key="1">
    <source>
        <dbReference type="ARBA" id="ARBA00009545"/>
    </source>
</evidence>
<dbReference type="GO" id="GO:0006282">
    <property type="term" value="P:regulation of DNA repair"/>
    <property type="evidence" value="ECO:0007669"/>
    <property type="project" value="InterPro"/>
</dbReference>
<feature type="domain" description="PARG catalytic Macro" evidence="7">
    <location>
        <begin position="592"/>
        <end position="794"/>
    </location>
</feature>
<proteinExistence type="inferred from homology"/>
<dbReference type="EC" id="3.2.1.143" evidence="2"/>
<dbReference type="GO" id="GO:0005975">
    <property type="term" value="P:carbohydrate metabolic process"/>
    <property type="evidence" value="ECO:0007669"/>
    <property type="project" value="InterPro"/>
</dbReference>
<evidence type="ECO:0000259" key="8">
    <source>
        <dbReference type="Pfam" id="PF20811"/>
    </source>
</evidence>
<sequence length="869" mass="97124">MAAKIIFEYVQRLRKGGARHCLKHNGIYHHQNASLITKFLFMTALSDSEPVRKRLRLDVDIHSPATTKKPERPISIKGVQREAKLDNYFKDIKQKTSHACSVRMEDIAMDTEKTKNEDQVGKEKEKLDHFQKVAFLENASKEPMNFVSLQAVSPKGECDVITKSGVQKSCLSEQKAKMTSTLEDWVVKPKEMAEVDHEVIPSEETGTLDVEMPGPESAPCTPPQSTTTVDQAPTCGAPEELSPATDKSAEAKPSGDTPAEDQKSPSQEARDDITAEVTDAGDSDKRQTAGPSSSASKGSVKRDSKITEFFPRSRSHTPSASVPGGEEGRGSGRGAPAAGPKWLGTPIDELKRMPQCGHPLPHLKPAQNHAVMIRTDLLRDGGVPVPYPTKFKDAWDDVSVKMPCSEKNLFPAEEDGSVLQSRWELIQKALQSEFKSSGNVQDAILRYNAAHAKKWDFTALHSLCTKVLDPPYAKHLFETLLPAMAQLALSATKLCTQPIPLLKQKMNHSITMSQEQVACLLANAFFCTFPRRNSRKPEYGNYPDINFCRLFEGPSAKKAEKLKTLLCYFKRVTEKRPTGLVTFTRQSLTSFPKWESTKTQFTKLHITCEGNIEDQGVGMLQVDFANRMVGGGVTGAGLVQEEIRFIINPELIASRLFTEALDHNECLIITGSEQYSKYTGYAESYRWAGDHRDETPRDDWRRRCTEIVAIDALRFRHYLEQFQPDKINRELNKAYCGFARPGAKSQNLSAVATGNWGCGVFRGDTRLKALLQMMAAAEAGRDVAYFTFGDDRLMRDVHEMHLFLSQQRVSVGVVYGLLDQYYSLVCKNCQAPRPEIGLYNFIYERVLKSSPDPDGRGRRRQALHPMDLH</sequence>
<feature type="binding site" evidence="5">
    <location>
        <position position="640"/>
    </location>
    <ligand>
        <name>substrate</name>
    </ligand>
</feature>
<feature type="active site" evidence="4">
    <location>
        <position position="642"/>
    </location>
</feature>
<dbReference type="GO" id="GO:1990966">
    <property type="term" value="P:ATP generation from poly-ADP-D-ribose"/>
    <property type="evidence" value="ECO:0007669"/>
    <property type="project" value="TreeGrafter"/>
</dbReference>